<evidence type="ECO:0000313" key="2">
    <source>
        <dbReference type="Proteomes" id="UP000075809"/>
    </source>
</evidence>
<gene>
    <name evidence="1" type="ORF">ALC60_03535</name>
</gene>
<dbReference type="AlphaFoldDB" id="A0A151XB12"/>
<reference evidence="1 2" key="1">
    <citation type="submission" date="2015-09" db="EMBL/GenBank/DDBJ databases">
        <title>Trachymyrmex zeteki WGS genome.</title>
        <authorList>
            <person name="Nygaard S."/>
            <person name="Hu H."/>
            <person name="Boomsma J."/>
            <person name="Zhang G."/>
        </authorList>
    </citation>
    <scope>NUCLEOTIDE SEQUENCE [LARGE SCALE GENOMIC DNA]</scope>
    <source>
        <strain evidence="1">Tzet28-1</strain>
        <tissue evidence="1">Whole body</tissue>
    </source>
</reference>
<keyword evidence="2" id="KW-1185">Reference proteome</keyword>
<dbReference type="EMBL" id="KQ982335">
    <property type="protein sequence ID" value="KYQ57573.1"/>
    <property type="molecule type" value="Genomic_DNA"/>
</dbReference>
<protein>
    <submittedName>
        <fullName evidence="1">Uncharacterized protein</fullName>
    </submittedName>
</protein>
<name>A0A151XB12_9HYME</name>
<evidence type="ECO:0000313" key="1">
    <source>
        <dbReference type="EMBL" id="KYQ57573.1"/>
    </source>
</evidence>
<organism evidence="1 2">
    <name type="scientific">Mycetomoellerius zeteki</name>
    <dbReference type="NCBI Taxonomy" id="64791"/>
    <lineage>
        <taxon>Eukaryota</taxon>
        <taxon>Metazoa</taxon>
        <taxon>Ecdysozoa</taxon>
        <taxon>Arthropoda</taxon>
        <taxon>Hexapoda</taxon>
        <taxon>Insecta</taxon>
        <taxon>Pterygota</taxon>
        <taxon>Neoptera</taxon>
        <taxon>Endopterygota</taxon>
        <taxon>Hymenoptera</taxon>
        <taxon>Apocrita</taxon>
        <taxon>Aculeata</taxon>
        <taxon>Formicoidea</taxon>
        <taxon>Formicidae</taxon>
        <taxon>Myrmicinae</taxon>
        <taxon>Mycetomoellerius</taxon>
    </lineage>
</organism>
<proteinExistence type="predicted"/>
<dbReference type="Proteomes" id="UP000075809">
    <property type="component" value="Unassembled WGS sequence"/>
</dbReference>
<accession>A0A151XB12</accession>
<sequence length="112" mass="12747">MAANQILSSFAGIQYGRHSVAVSCIKRKLCIYPSKDLQAAAIIMNEEFIKFHGDTFNSNCFIFDNLSTIVCKKVSFPKTVIACFIRTRTYICLRCINNSIKEKKLCKKNIKK</sequence>